<keyword evidence="1" id="KW-0812">Transmembrane</keyword>
<feature type="transmembrane region" description="Helical" evidence="1">
    <location>
        <begin position="115"/>
        <end position="136"/>
    </location>
</feature>
<feature type="transmembrane region" description="Helical" evidence="1">
    <location>
        <begin position="337"/>
        <end position="357"/>
    </location>
</feature>
<reference evidence="3" key="1">
    <citation type="journal article" date="2019" name="Int. J. Syst. Evol. Microbiol.">
        <title>The Global Catalogue of Microorganisms (GCM) 10K type strain sequencing project: providing services to taxonomists for standard genome sequencing and annotation.</title>
        <authorList>
            <consortium name="The Broad Institute Genomics Platform"/>
            <consortium name="The Broad Institute Genome Sequencing Center for Infectious Disease"/>
            <person name="Wu L."/>
            <person name="Ma J."/>
        </authorList>
    </citation>
    <scope>NUCLEOTIDE SEQUENCE [LARGE SCALE GENOMIC DNA]</scope>
    <source>
        <strain evidence="3">JCM 18959</strain>
    </source>
</reference>
<keyword evidence="1" id="KW-0472">Membrane</keyword>
<feature type="transmembrane region" description="Helical" evidence="1">
    <location>
        <begin position="148"/>
        <end position="168"/>
    </location>
</feature>
<sequence>MAGDQLTAEPLARPSRGRVALRVLAIYLAARLVTTLFLFVAAELSGFQSRMGADADLGDTVVAWDGAWYWLVAFSGYPNPLPLTDAGQVAENAWAFLPLYPYLSQAVALPFGGQWGTGALIVSLVAGYGASVALYGLLRLRLDQSATLWAVAFFASGPLAALFQVGYAEALNLFWLFCALWCVARRRYGWLYVLIPLMAFTRPGVLAFALFLGLFGVWRWVRRAREPLRAPEVVHIVALGLLSVVAGFAWQLIAGWVTGEPGAYLSTELAWRRNWVAGDPSFAPFEPFLAGISFWFETMWHLPLALGYVLVGAGVLVIGAALAFLPQVRRLGVEIRLWSASYLVYLLLVFFPQSSIFRLLVPLSPLWGAFAVPRSRVWRVGVLVACLIGQWWWIYNMYALGSSSWQVP</sequence>
<feature type="transmembrane region" description="Helical" evidence="1">
    <location>
        <begin position="305"/>
        <end position="325"/>
    </location>
</feature>
<evidence type="ECO:0000313" key="3">
    <source>
        <dbReference type="Proteomes" id="UP001501407"/>
    </source>
</evidence>
<evidence type="ECO:0000313" key="2">
    <source>
        <dbReference type="EMBL" id="GAA5100758.1"/>
    </source>
</evidence>
<feature type="transmembrane region" description="Helical" evidence="1">
    <location>
        <begin position="188"/>
        <end position="221"/>
    </location>
</feature>
<dbReference type="EMBL" id="BAABKZ010000005">
    <property type="protein sequence ID" value="GAA5100758.1"/>
    <property type="molecule type" value="Genomic_DNA"/>
</dbReference>
<proteinExistence type="predicted"/>
<evidence type="ECO:0008006" key="4">
    <source>
        <dbReference type="Google" id="ProtNLM"/>
    </source>
</evidence>
<accession>A0ABP9MUI0</accession>
<feature type="transmembrane region" description="Helical" evidence="1">
    <location>
        <begin position="21"/>
        <end position="42"/>
    </location>
</feature>
<comment type="caution">
    <text evidence="2">The sequence shown here is derived from an EMBL/GenBank/DDBJ whole genome shotgun (WGS) entry which is preliminary data.</text>
</comment>
<name>A0ABP9MUI0_9MICO</name>
<organism evidence="2 3">
    <name type="scientific">Microbacterium yannicii</name>
    <dbReference type="NCBI Taxonomy" id="671622"/>
    <lineage>
        <taxon>Bacteria</taxon>
        <taxon>Bacillati</taxon>
        <taxon>Actinomycetota</taxon>
        <taxon>Actinomycetes</taxon>
        <taxon>Micrococcales</taxon>
        <taxon>Microbacteriaceae</taxon>
        <taxon>Microbacterium</taxon>
    </lineage>
</organism>
<gene>
    <name evidence="2" type="ORF">GCM10025760_38560</name>
</gene>
<dbReference type="RefSeq" id="WP_252787460.1">
    <property type="nucleotide sequence ID" value="NZ_BAABKZ010000005.1"/>
</dbReference>
<protein>
    <recommendedName>
        <fullName evidence="4">Integral membrane protein</fullName>
    </recommendedName>
</protein>
<feature type="transmembrane region" description="Helical" evidence="1">
    <location>
        <begin position="233"/>
        <end position="253"/>
    </location>
</feature>
<keyword evidence="1" id="KW-1133">Transmembrane helix</keyword>
<feature type="transmembrane region" description="Helical" evidence="1">
    <location>
        <begin position="377"/>
        <end position="395"/>
    </location>
</feature>
<dbReference type="Proteomes" id="UP001501407">
    <property type="component" value="Unassembled WGS sequence"/>
</dbReference>
<evidence type="ECO:0000256" key="1">
    <source>
        <dbReference type="SAM" id="Phobius"/>
    </source>
</evidence>
<keyword evidence="3" id="KW-1185">Reference proteome</keyword>